<dbReference type="EMBL" id="JADCNM010000007">
    <property type="protein sequence ID" value="KAG0474693.1"/>
    <property type="molecule type" value="Genomic_DNA"/>
</dbReference>
<feature type="domain" description="DUF4408" evidence="3">
    <location>
        <begin position="51"/>
        <end position="81"/>
    </location>
</feature>
<dbReference type="AlphaFoldDB" id="A0A835UT17"/>
<dbReference type="InterPro" id="IPR025520">
    <property type="entry name" value="DUF4408"/>
</dbReference>
<dbReference type="PANTHER" id="PTHR33098:SF109">
    <property type="entry name" value="OS07G0563400 PROTEIN"/>
    <property type="match status" value="1"/>
</dbReference>
<evidence type="ECO:0000313" key="5">
    <source>
        <dbReference type="EMBL" id="KAG0474693.1"/>
    </source>
</evidence>
<keyword evidence="2" id="KW-0472">Membrane</keyword>
<proteinExistence type="predicted"/>
<evidence type="ECO:0000256" key="1">
    <source>
        <dbReference type="SAM" id="MobiDB-lite"/>
    </source>
</evidence>
<evidence type="ECO:0000259" key="3">
    <source>
        <dbReference type="Pfam" id="PF14364"/>
    </source>
</evidence>
<evidence type="ECO:0000256" key="2">
    <source>
        <dbReference type="SAM" id="Phobius"/>
    </source>
</evidence>
<evidence type="ECO:0000313" key="4">
    <source>
        <dbReference type="EMBL" id="KAG0472913.1"/>
    </source>
</evidence>
<name>A0A835UT17_VANPL</name>
<dbReference type="OrthoDB" id="778097at2759"/>
<feature type="compositionally biased region" description="Low complexity" evidence="1">
    <location>
        <begin position="112"/>
        <end position="123"/>
    </location>
</feature>
<dbReference type="EMBL" id="JADCNL010000007">
    <property type="protein sequence ID" value="KAG0472913.1"/>
    <property type="molecule type" value="Genomic_DNA"/>
</dbReference>
<feature type="region of interest" description="Disordered" evidence="1">
    <location>
        <begin position="102"/>
        <end position="199"/>
    </location>
</feature>
<gene>
    <name evidence="5" type="ORF">HPP92_014379</name>
    <name evidence="4" type="ORF">HPP92_014770</name>
</gene>
<dbReference type="Pfam" id="PF14364">
    <property type="entry name" value="DUF4408"/>
    <property type="match status" value="1"/>
</dbReference>
<evidence type="ECO:0000313" key="7">
    <source>
        <dbReference type="Proteomes" id="UP000639772"/>
    </source>
</evidence>
<sequence>MNPILDLFCSLGKKGFSTSKIGVVLVGIVSAACLVWFSAPWIVSLHGSTIPRLWSAVRSSAAPSYLFVAVNFIILTIWKLSENRTLHMDQCLEEESDSLSHPASISVKPRDLGSSLPLPLLRKPSPENSTSKSPSFSAANAEEPSLAVFSESSCVTKESEERSTASSAPTVLATLDSASSVLDTEEEEQAVVDDTGENDSLEATWNAIMQKSGPYGRPSLRTPAELPAYSMRSVRLPTTARVSDAFSEGHDEMNQLFENFIKKNHDQIRLQKPGEANHQWLVKFEHKVGKERRRDNRFGGKRLILLSFKTLQHDKRLVRTLEECFFQQRHYNS</sequence>
<feature type="transmembrane region" description="Helical" evidence="2">
    <location>
        <begin position="62"/>
        <end position="80"/>
    </location>
</feature>
<keyword evidence="2" id="KW-0812">Transmembrane</keyword>
<dbReference type="Proteomes" id="UP000636800">
    <property type="component" value="Chromosome 7"/>
</dbReference>
<dbReference type="PANTHER" id="PTHR33098">
    <property type="entry name" value="COTTON FIBER (DUF761)"/>
    <property type="match status" value="1"/>
</dbReference>
<comment type="caution">
    <text evidence="4">The sequence shown here is derived from an EMBL/GenBank/DDBJ whole genome shotgun (WGS) entry which is preliminary data.</text>
</comment>
<feature type="compositionally biased region" description="Polar residues" evidence="1">
    <location>
        <begin position="127"/>
        <end position="138"/>
    </location>
</feature>
<keyword evidence="2" id="KW-1133">Transmembrane helix</keyword>
<protein>
    <recommendedName>
        <fullName evidence="3">DUF4408 domain-containing protein</fullName>
    </recommendedName>
</protein>
<dbReference type="Proteomes" id="UP000639772">
    <property type="component" value="Chromosome 7"/>
</dbReference>
<keyword evidence="6" id="KW-1185">Reference proteome</keyword>
<feature type="transmembrane region" description="Helical" evidence="2">
    <location>
        <begin position="21"/>
        <end position="42"/>
    </location>
</feature>
<feature type="compositionally biased region" description="Acidic residues" evidence="1">
    <location>
        <begin position="183"/>
        <end position="199"/>
    </location>
</feature>
<accession>A0A835UT17</accession>
<reference evidence="6 7" key="1">
    <citation type="journal article" date="2020" name="Nat. Food">
        <title>A phased Vanilla planifolia genome enables genetic improvement of flavour and production.</title>
        <authorList>
            <person name="Hasing T."/>
            <person name="Tang H."/>
            <person name="Brym M."/>
            <person name="Khazi F."/>
            <person name="Huang T."/>
            <person name="Chambers A.H."/>
        </authorList>
    </citation>
    <scope>NUCLEOTIDE SEQUENCE [LARGE SCALE GENOMIC DNA]</scope>
    <source>
        <tissue evidence="4">Leaf</tissue>
    </source>
</reference>
<organism evidence="4 6">
    <name type="scientific">Vanilla planifolia</name>
    <name type="common">Vanilla</name>
    <dbReference type="NCBI Taxonomy" id="51239"/>
    <lineage>
        <taxon>Eukaryota</taxon>
        <taxon>Viridiplantae</taxon>
        <taxon>Streptophyta</taxon>
        <taxon>Embryophyta</taxon>
        <taxon>Tracheophyta</taxon>
        <taxon>Spermatophyta</taxon>
        <taxon>Magnoliopsida</taxon>
        <taxon>Liliopsida</taxon>
        <taxon>Asparagales</taxon>
        <taxon>Orchidaceae</taxon>
        <taxon>Vanilloideae</taxon>
        <taxon>Vanilleae</taxon>
        <taxon>Vanilla</taxon>
    </lineage>
</organism>
<evidence type="ECO:0000313" key="6">
    <source>
        <dbReference type="Proteomes" id="UP000636800"/>
    </source>
</evidence>